<feature type="domain" description="Tellurite resistance methyltransferase TehB-like" evidence="2">
    <location>
        <begin position="35"/>
        <end position="180"/>
    </location>
</feature>
<dbReference type="Proteomes" id="UP000677436">
    <property type="component" value="Chromosome"/>
</dbReference>
<accession>A0A8D5UCQ5</accession>
<dbReference type="PANTHER" id="PTHR43861">
    <property type="entry name" value="TRANS-ACONITATE 2-METHYLTRANSFERASE-RELATED"/>
    <property type="match status" value="1"/>
</dbReference>
<proteinExistence type="predicted"/>
<sequence length="202" mass="23069">MHPEQMDRLYQLPGFYWGMEPNRLAYSLLETLPSLQGKTVVDLGCGEGRDAVYFAKNGLNVMAVDLSQTGLKKAKHWAETEGVSLTTVQADLLSYRMDTMVDAVYSIGVLHYLPPEIRPNTFGHYKAMTRSGGIHAFNVFVEKPYIPVPPDYAENEYFYRTGELLQYYWDWEIISFAEFVFDCNSSGIPHRHAVNVMLARKI</sequence>
<keyword evidence="1" id="KW-0808">Transferase</keyword>
<evidence type="ECO:0000313" key="3">
    <source>
        <dbReference type="EMBL" id="BCU80644.1"/>
    </source>
</evidence>
<dbReference type="SUPFAM" id="SSF53335">
    <property type="entry name" value="S-adenosyl-L-methionine-dependent methyltransferases"/>
    <property type="match status" value="1"/>
</dbReference>
<dbReference type="InterPro" id="IPR015985">
    <property type="entry name" value="TehB-like_dom"/>
</dbReference>
<dbReference type="PANTHER" id="PTHR43861:SF3">
    <property type="entry name" value="PUTATIVE (AFU_ORTHOLOGUE AFUA_2G14390)-RELATED"/>
    <property type="match status" value="1"/>
</dbReference>
<evidence type="ECO:0000313" key="4">
    <source>
        <dbReference type="Proteomes" id="UP000677436"/>
    </source>
</evidence>
<gene>
    <name evidence="3" type="ORF">JIR001_04270</name>
</gene>
<dbReference type="EMBL" id="AP024601">
    <property type="protein sequence ID" value="BCU80644.1"/>
    <property type="molecule type" value="Genomic_DNA"/>
</dbReference>
<reference evidence="3" key="2">
    <citation type="journal article" date="2021" name="Microbiol. Resour. Announc.">
        <title>Complete Genome Sequence of Polycladomyces abyssicola JIR-001T, Isolated from Hemipelagic Sediment in Deep Seawater.</title>
        <authorList>
            <person name="Tsubouchi T."/>
            <person name="Kaneko Y."/>
        </authorList>
    </citation>
    <scope>NUCLEOTIDE SEQUENCE</scope>
    <source>
        <strain evidence="3">JIR-001</strain>
    </source>
</reference>
<name>A0A8D5UCQ5_9BACL</name>
<dbReference type="Gene3D" id="3.40.50.150">
    <property type="entry name" value="Vaccinia Virus protein VP39"/>
    <property type="match status" value="1"/>
</dbReference>
<evidence type="ECO:0000256" key="1">
    <source>
        <dbReference type="ARBA" id="ARBA00022679"/>
    </source>
</evidence>
<dbReference type="RefSeq" id="WP_212773989.1">
    <property type="nucleotide sequence ID" value="NZ_AP024601.1"/>
</dbReference>
<dbReference type="GO" id="GO:0016740">
    <property type="term" value="F:transferase activity"/>
    <property type="evidence" value="ECO:0007669"/>
    <property type="project" value="UniProtKB-KW"/>
</dbReference>
<dbReference type="Pfam" id="PF03848">
    <property type="entry name" value="TehB"/>
    <property type="match status" value="1"/>
</dbReference>
<organism evidence="3 4">
    <name type="scientific">Polycladomyces abyssicola</name>
    <dbReference type="NCBI Taxonomy" id="1125966"/>
    <lineage>
        <taxon>Bacteria</taxon>
        <taxon>Bacillati</taxon>
        <taxon>Bacillota</taxon>
        <taxon>Bacilli</taxon>
        <taxon>Bacillales</taxon>
        <taxon>Thermoactinomycetaceae</taxon>
        <taxon>Polycladomyces</taxon>
    </lineage>
</organism>
<evidence type="ECO:0000259" key="2">
    <source>
        <dbReference type="Pfam" id="PF03848"/>
    </source>
</evidence>
<protein>
    <recommendedName>
        <fullName evidence="2">Tellurite resistance methyltransferase TehB-like domain-containing protein</fullName>
    </recommendedName>
</protein>
<dbReference type="InterPro" id="IPR029063">
    <property type="entry name" value="SAM-dependent_MTases_sf"/>
</dbReference>
<dbReference type="AlphaFoldDB" id="A0A8D5UCQ5"/>
<dbReference type="KEGG" id="pabs:JIR001_04270"/>
<reference evidence="3" key="1">
    <citation type="journal article" date="2013" name="Int. J. Syst. Evol. Microbiol.">
        <title>Polycladomyces abyssicola gen. nov., sp. nov., a thermophilic filamentous bacterium isolated from hemipelagic sediment.</title>
        <authorList>
            <person name="Tsubouchi T."/>
            <person name="Shimane Y."/>
            <person name="Mori K."/>
            <person name="Usui K."/>
            <person name="Hiraki T."/>
            <person name="Tame A."/>
            <person name="Uematsu K."/>
            <person name="Maruyama T."/>
            <person name="Hatada Y."/>
        </authorList>
    </citation>
    <scope>NUCLEOTIDE SEQUENCE</scope>
    <source>
        <strain evidence="3">JIR-001</strain>
    </source>
</reference>
<dbReference type="CDD" id="cd02440">
    <property type="entry name" value="AdoMet_MTases"/>
    <property type="match status" value="1"/>
</dbReference>
<keyword evidence="4" id="KW-1185">Reference proteome</keyword>